<keyword evidence="4 6" id="KW-1133">Transmembrane helix</keyword>
<feature type="transmembrane region" description="Helical" evidence="6">
    <location>
        <begin position="41"/>
        <end position="59"/>
    </location>
</feature>
<feature type="domain" description="EamA" evidence="7">
    <location>
        <begin position="161"/>
        <end position="298"/>
    </location>
</feature>
<sequence length="318" mass="34539">MNVINRENLGFIVLLLVATFCMGSSFPTGKFLISTEALPPFFLGGVRFVVAGMIVLAICRYQYGLAGVIPTFRGSMFLGFLNVSIVGLLQTAAAMGFLNLALMRIDSALASVLFFTNPLWVLILAHFTKMEKLTMKRLIGLLIGILGVILCLKLGKGGSYLGMIFALLGALSWALCTISVRSFCRIDSTPFSLAGWQMLMGGFILSVISLSSSESYDWAKLSGLGWFNLVWLIIPASIGSFSLWFMALQKGGVSQTSSFLFLVPMFATAFAIIFLGEALTFKFILGCFLIFLAIYLVNHTAKTGQKEGESMTPSPIRG</sequence>
<comment type="similarity">
    <text evidence="2">Belongs to the EamA transporter family.</text>
</comment>
<comment type="subcellular location">
    <subcellularLocation>
        <location evidence="1">Membrane</location>
        <topology evidence="1">Multi-pass membrane protein</topology>
    </subcellularLocation>
</comment>
<accession>A0ABP9MQU5</accession>
<dbReference type="InterPro" id="IPR050638">
    <property type="entry name" value="AA-Vitamin_Transporters"/>
</dbReference>
<dbReference type="EMBL" id="BAABKE010000003">
    <property type="protein sequence ID" value="GAA5097804.1"/>
    <property type="molecule type" value="Genomic_DNA"/>
</dbReference>
<feature type="transmembrane region" description="Helical" evidence="6">
    <location>
        <begin position="224"/>
        <end position="247"/>
    </location>
</feature>
<keyword evidence="3 6" id="KW-0812">Transmembrane</keyword>
<evidence type="ECO:0000313" key="9">
    <source>
        <dbReference type="Proteomes" id="UP001500631"/>
    </source>
</evidence>
<feature type="transmembrane region" description="Helical" evidence="6">
    <location>
        <begin position="259"/>
        <end position="275"/>
    </location>
</feature>
<evidence type="ECO:0000256" key="6">
    <source>
        <dbReference type="SAM" id="Phobius"/>
    </source>
</evidence>
<feature type="transmembrane region" description="Helical" evidence="6">
    <location>
        <begin position="80"/>
        <end position="102"/>
    </location>
</feature>
<organism evidence="8 9">
    <name type="scientific">Wohlfahrtiimonas larvae</name>
    <dbReference type="NCBI Taxonomy" id="1157986"/>
    <lineage>
        <taxon>Bacteria</taxon>
        <taxon>Pseudomonadati</taxon>
        <taxon>Pseudomonadota</taxon>
        <taxon>Gammaproteobacteria</taxon>
        <taxon>Cardiobacteriales</taxon>
        <taxon>Ignatzschineriaceae</taxon>
        <taxon>Wohlfahrtiimonas</taxon>
    </lineage>
</organism>
<dbReference type="Pfam" id="PF00892">
    <property type="entry name" value="EamA"/>
    <property type="match status" value="2"/>
</dbReference>
<reference evidence="9" key="1">
    <citation type="journal article" date="2019" name="Int. J. Syst. Evol. Microbiol.">
        <title>The Global Catalogue of Microorganisms (GCM) 10K type strain sequencing project: providing services to taxonomists for standard genome sequencing and annotation.</title>
        <authorList>
            <consortium name="The Broad Institute Genomics Platform"/>
            <consortium name="The Broad Institute Genome Sequencing Center for Infectious Disease"/>
            <person name="Wu L."/>
            <person name="Ma J."/>
        </authorList>
    </citation>
    <scope>NUCLEOTIDE SEQUENCE [LARGE SCALE GENOMIC DNA]</scope>
    <source>
        <strain evidence="9">JCM 18424</strain>
    </source>
</reference>
<gene>
    <name evidence="8" type="ORF">GCM10023338_09530</name>
</gene>
<dbReference type="PANTHER" id="PTHR32322">
    <property type="entry name" value="INNER MEMBRANE TRANSPORTER"/>
    <property type="match status" value="1"/>
</dbReference>
<dbReference type="SUPFAM" id="SSF103481">
    <property type="entry name" value="Multidrug resistance efflux transporter EmrE"/>
    <property type="match status" value="2"/>
</dbReference>
<feature type="transmembrane region" description="Helical" evidence="6">
    <location>
        <begin position="161"/>
        <end position="181"/>
    </location>
</feature>
<dbReference type="InterPro" id="IPR000620">
    <property type="entry name" value="EamA_dom"/>
</dbReference>
<proteinExistence type="inferred from homology"/>
<evidence type="ECO:0000256" key="2">
    <source>
        <dbReference type="ARBA" id="ARBA00007362"/>
    </source>
</evidence>
<keyword evidence="9" id="KW-1185">Reference proteome</keyword>
<feature type="transmembrane region" description="Helical" evidence="6">
    <location>
        <begin position="108"/>
        <end position="126"/>
    </location>
</feature>
<dbReference type="Proteomes" id="UP001500631">
    <property type="component" value="Unassembled WGS sequence"/>
</dbReference>
<keyword evidence="5 6" id="KW-0472">Membrane</keyword>
<dbReference type="InterPro" id="IPR037185">
    <property type="entry name" value="EmrE-like"/>
</dbReference>
<evidence type="ECO:0000256" key="4">
    <source>
        <dbReference type="ARBA" id="ARBA00022989"/>
    </source>
</evidence>
<feature type="transmembrane region" description="Helical" evidence="6">
    <location>
        <begin position="138"/>
        <end position="155"/>
    </location>
</feature>
<feature type="transmembrane region" description="Helical" evidence="6">
    <location>
        <begin position="281"/>
        <end position="297"/>
    </location>
</feature>
<feature type="transmembrane region" description="Helical" evidence="6">
    <location>
        <begin position="193"/>
        <end position="212"/>
    </location>
</feature>
<evidence type="ECO:0000313" key="8">
    <source>
        <dbReference type="EMBL" id="GAA5097804.1"/>
    </source>
</evidence>
<dbReference type="PANTHER" id="PTHR32322:SF2">
    <property type="entry name" value="EAMA DOMAIN-CONTAINING PROTEIN"/>
    <property type="match status" value="1"/>
</dbReference>
<feature type="domain" description="EamA" evidence="7">
    <location>
        <begin position="12"/>
        <end position="151"/>
    </location>
</feature>
<dbReference type="RefSeq" id="WP_077925237.1">
    <property type="nucleotide sequence ID" value="NZ_BAABKE010000003.1"/>
</dbReference>
<evidence type="ECO:0000256" key="1">
    <source>
        <dbReference type="ARBA" id="ARBA00004141"/>
    </source>
</evidence>
<comment type="caution">
    <text evidence="8">The sequence shown here is derived from an EMBL/GenBank/DDBJ whole genome shotgun (WGS) entry which is preliminary data.</text>
</comment>
<evidence type="ECO:0000256" key="5">
    <source>
        <dbReference type="ARBA" id="ARBA00023136"/>
    </source>
</evidence>
<name>A0ABP9MQU5_9GAMM</name>
<protein>
    <submittedName>
        <fullName evidence="8">DMT family transporter</fullName>
    </submittedName>
</protein>
<evidence type="ECO:0000259" key="7">
    <source>
        <dbReference type="Pfam" id="PF00892"/>
    </source>
</evidence>
<evidence type="ECO:0000256" key="3">
    <source>
        <dbReference type="ARBA" id="ARBA00022692"/>
    </source>
</evidence>